<dbReference type="InterPro" id="IPR042120">
    <property type="entry name" value="MutL_C_dimsub"/>
</dbReference>
<dbReference type="InterPro" id="IPR014721">
    <property type="entry name" value="Ribsml_uS5_D2-typ_fold_subgr"/>
</dbReference>
<dbReference type="PANTHER" id="PTHR10073">
    <property type="entry name" value="DNA MISMATCH REPAIR PROTEIN MLH, PMS, MUTL"/>
    <property type="match status" value="1"/>
</dbReference>
<keyword evidence="8" id="KW-0378">Hydrolase</keyword>
<dbReference type="InterPro" id="IPR013507">
    <property type="entry name" value="DNA_mismatch_S5_2-like"/>
</dbReference>
<dbReference type="GO" id="GO:0140664">
    <property type="term" value="F:ATP-dependent DNA damage sensor activity"/>
    <property type="evidence" value="ECO:0007669"/>
    <property type="project" value="InterPro"/>
</dbReference>
<dbReference type="InterPro" id="IPR036890">
    <property type="entry name" value="HATPase_C_sf"/>
</dbReference>
<dbReference type="Gene3D" id="3.30.1370.100">
    <property type="entry name" value="MutL, C-terminal domain, regulatory subdomain"/>
    <property type="match status" value="1"/>
</dbReference>
<accession>A0A9R1D6G3</accession>
<feature type="compositionally biased region" description="Polar residues" evidence="5">
    <location>
        <begin position="378"/>
        <end position="388"/>
    </location>
</feature>
<dbReference type="EMBL" id="JAHLKM010000005">
    <property type="protein sequence ID" value="MCQ4333007.1"/>
    <property type="molecule type" value="Genomic_DNA"/>
</dbReference>
<name>A0A9R1D6G3_9EURY</name>
<feature type="compositionally biased region" description="Polar residues" evidence="5">
    <location>
        <begin position="432"/>
        <end position="441"/>
    </location>
</feature>
<protein>
    <recommendedName>
        <fullName evidence="4">DNA mismatch repair protein MutL</fullName>
    </recommendedName>
</protein>
<organism evidence="8 9">
    <name type="scientific">Natronomonas aquatica</name>
    <dbReference type="NCBI Taxonomy" id="2841590"/>
    <lineage>
        <taxon>Archaea</taxon>
        <taxon>Methanobacteriati</taxon>
        <taxon>Methanobacteriota</taxon>
        <taxon>Stenosarchaea group</taxon>
        <taxon>Halobacteria</taxon>
        <taxon>Halobacteriales</taxon>
        <taxon>Natronomonadaceae</taxon>
        <taxon>Natronomonas</taxon>
    </lineage>
</organism>
<keyword evidence="8" id="KW-0255">Endonuclease</keyword>
<comment type="similarity">
    <text evidence="1 4">Belongs to the DNA mismatch repair MutL/HexB family.</text>
</comment>
<evidence type="ECO:0000313" key="8">
    <source>
        <dbReference type="EMBL" id="MCQ4333007.1"/>
    </source>
</evidence>
<feature type="compositionally biased region" description="Low complexity" evidence="5">
    <location>
        <begin position="350"/>
        <end position="361"/>
    </location>
</feature>
<dbReference type="Pfam" id="PF08676">
    <property type="entry name" value="MutL_C"/>
    <property type="match status" value="1"/>
</dbReference>
<dbReference type="GO" id="GO:0004519">
    <property type="term" value="F:endonuclease activity"/>
    <property type="evidence" value="ECO:0007669"/>
    <property type="project" value="UniProtKB-KW"/>
</dbReference>
<reference evidence="8" key="1">
    <citation type="journal article" date="2023" name="Front. Microbiol.">
        <title>Genomic-based phylogenetic and metabolic analyses of the genus Natronomonas, and description of Natronomonas aquatica sp. nov.</title>
        <authorList>
            <person name="Garcia-Roldan A."/>
            <person name="Duran-Viseras A."/>
            <person name="de la Haba R.R."/>
            <person name="Corral P."/>
            <person name="Sanchez-Porro C."/>
            <person name="Ventosa A."/>
        </authorList>
    </citation>
    <scope>NUCLEOTIDE SEQUENCE</scope>
    <source>
        <strain evidence="8">F2-12</strain>
    </source>
</reference>
<evidence type="ECO:0000256" key="4">
    <source>
        <dbReference type="HAMAP-Rule" id="MF_00149"/>
    </source>
</evidence>
<dbReference type="GO" id="GO:0032300">
    <property type="term" value="C:mismatch repair complex"/>
    <property type="evidence" value="ECO:0007669"/>
    <property type="project" value="InterPro"/>
</dbReference>
<dbReference type="InterPro" id="IPR014762">
    <property type="entry name" value="DNA_mismatch_repair_CS"/>
</dbReference>
<feature type="region of interest" description="Disordered" evidence="5">
    <location>
        <begin position="339"/>
        <end position="489"/>
    </location>
</feature>
<keyword evidence="3 4" id="KW-0234">DNA repair</keyword>
<dbReference type="Gene3D" id="3.30.230.10">
    <property type="match status" value="1"/>
</dbReference>
<gene>
    <name evidence="4 8" type="primary">mutL</name>
    <name evidence="8" type="ORF">KM295_05735</name>
</gene>
<dbReference type="InterPro" id="IPR002099">
    <property type="entry name" value="MutL/Mlh/PMS"/>
</dbReference>
<evidence type="ECO:0000313" key="9">
    <source>
        <dbReference type="Proteomes" id="UP001139494"/>
    </source>
</evidence>
<dbReference type="InterPro" id="IPR038973">
    <property type="entry name" value="MutL/Mlh/Pms-like"/>
</dbReference>
<evidence type="ECO:0000259" key="7">
    <source>
        <dbReference type="SMART" id="SM01340"/>
    </source>
</evidence>
<keyword evidence="2 4" id="KW-0227">DNA damage</keyword>
<dbReference type="SUPFAM" id="SSF118116">
    <property type="entry name" value="DNA mismatch repair protein MutL"/>
    <property type="match status" value="1"/>
</dbReference>
<dbReference type="Gene3D" id="3.30.565.10">
    <property type="entry name" value="Histidine kinase-like ATPase, C-terminal domain"/>
    <property type="match status" value="1"/>
</dbReference>
<dbReference type="Proteomes" id="UP001139494">
    <property type="component" value="Unassembled WGS sequence"/>
</dbReference>
<dbReference type="SUPFAM" id="SSF55874">
    <property type="entry name" value="ATPase domain of HSP90 chaperone/DNA topoisomerase II/histidine kinase"/>
    <property type="match status" value="1"/>
</dbReference>
<dbReference type="SMART" id="SM01340">
    <property type="entry name" value="DNA_mis_repair"/>
    <property type="match status" value="1"/>
</dbReference>
<proteinExistence type="inferred from homology"/>
<evidence type="ECO:0000256" key="2">
    <source>
        <dbReference type="ARBA" id="ARBA00022763"/>
    </source>
</evidence>
<dbReference type="GO" id="GO:0030983">
    <property type="term" value="F:mismatched DNA binding"/>
    <property type="evidence" value="ECO:0007669"/>
    <property type="project" value="InterPro"/>
</dbReference>
<keyword evidence="9" id="KW-1185">Reference proteome</keyword>
<dbReference type="AlphaFoldDB" id="A0A9R1D6G3"/>
<evidence type="ECO:0000256" key="5">
    <source>
        <dbReference type="SAM" id="MobiDB-lite"/>
    </source>
</evidence>
<dbReference type="GO" id="GO:0006298">
    <property type="term" value="P:mismatch repair"/>
    <property type="evidence" value="ECO:0007669"/>
    <property type="project" value="UniProtKB-UniRule"/>
</dbReference>
<dbReference type="CDD" id="cd00782">
    <property type="entry name" value="MutL_Trans"/>
    <property type="match status" value="1"/>
</dbReference>
<dbReference type="SMART" id="SM00853">
    <property type="entry name" value="MutL_C"/>
    <property type="match status" value="1"/>
</dbReference>
<dbReference type="PROSITE" id="PS00058">
    <property type="entry name" value="DNA_MISMATCH_REPAIR_1"/>
    <property type="match status" value="1"/>
</dbReference>
<dbReference type="InterPro" id="IPR014790">
    <property type="entry name" value="MutL_C"/>
</dbReference>
<dbReference type="InterPro" id="IPR037198">
    <property type="entry name" value="MutL_C_sf"/>
</dbReference>
<evidence type="ECO:0000256" key="1">
    <source>
        <dbReference type="ARBA" id="ARBA00006082"/>
    </source>
</evidence>
<comment type="function">
    <text evidence="4">This protein is involved in the repair of mismatches in DNA. It is required for dam-dependent methyl-directed DNA mismatch repair. May act as a 'molecular matchmaker', a protein that promotes the formation of a stable complex between two or more DNA-binding proteins in an ATP-dependent manner without itself being part of a final effector complex.</text>
</comment>
<feature type="domain" description="DNA mismatch repair protein S5" evidence="7">
    <location>
        <begin position="210"/>
        <end position="331"/>
    </location>
</feature>
<dbReference type="HAMAP" id="MF_00149">
    <property type="entry name" value="DNA_mis_repair"/>
    <property type="match status" value="1"/>
</dbReference>
<feature type="domain" description="MutL C-terminal dimerisation" evidence="6">
    <location>
        <begin position="493"/>
        <end position="638"/>
    </location>
</feature>
<dbReference type="CDD" id="cd16926">
    <property type="entry name" value="HATPase_MutL-MLH-PMS-like"/>
    <property type="match status" value="1"/>
</dbReference>
<comment type="caution">
    <text evidence="8">The sequence shown here is derived from an EMBL/GenBank/DDBJ whole genome shotgun (WGS) entry which is preliminary data.</text>
</comment>
<dbReference type="FunFam" id="3.30.565.10:FF:000003">
    <property type="entry name" value="DNA mismatch repair endonuclease MutL"/>
    <property type="match status" value="1"/>
</dbReference>
<feature type="compositionally biased region" description="Low complexity" evidence="5">
    <location>
        <begin position="394"/>
        <end position="406"/>
    </location>
</feature>
<feature type="compositionally biased region" description="Basic and acidic residues" evidence="5">
    <location>
        <begin position="460"/>
        <end position="469"/>
    </location>
</feature>
<dbReference type="PANTHER" id="PTHR10073:SF12">
    <property type="entry name" value="DNA MISMATCH REPAIR PROTEIN MLH1"/>
    <property type="match status" value="1"/>
</dbReference>
<dbReference type="RefSeq" id="WP_256029000.1">
    <property type="nucleotide sequence ID" value="NZ_JAHLKM010000005.1"/>
</dbReference>
<dbReference type="InterPro" id="IPR020667">
    <property type="entry name" value="DNA_mismatch_repair_MutL"/>
</dbReference>
<dbReference type="InterPro" id="IPR020568">
    <property type="entry name" value="Ribosomal_Su5_D2-typ_SF"/>
</dbReference>
<dbReference type="GO" id="GO:0005524">
    <property type="term" value="F:ATP binding"/>
    <property type="evidence" value="ECO:0007669"/>
    <property type="project" value="InterPro"/>
</dbReference>
<evidence type="ECO:0000256" key="3">
    <source>
        <dbReference type="ARBA" id="ARBA00023204"/>
    </source>
</evidence>
<evidence type="ECO:0000259" key="6">
    <source>
        <dbReference type="SMART" id="SM00853"/>
    </source>
</evidence>
<dbReference type="NCBIfam" id="TIGR00585">
    <property type="entry name" value="mutl"/>
    <property type="match status" value="1"/>
</dbReference>
<dbReference type="InterPro" id="IPR042121">
    <property type="entry name" value="MutL_C_regsub"/>
</dbReference>
<dbReference type="Pfam" id="PF01119">
    <property type="entry name" value="DNA_mis_repair"/>
    <property type="match status" value="1"/>
</dbReference>
<dbReference type="SUPFAM" id="SSF54211">
    <property type="entry name" value="Ribosomal protein S5 domain 2-like"/>
    <property type="match status" value="1"/>
</dbReference>
<dbReference type="Gene3D" id="3.30.1540.20">
    <property type="entry name" value="MutL, C-terminal domain, dimerisation subdomain"/>
    <property type="match status" value="1"/>
</dbReference>
<keyword evidence="8" id="KW-0540">Nuclease</keyword>
<dbReference type="Pfam" id="PF13589">
    <property type="entry name" value="HATPase_c_3"/>
    <property type="match status" value="1"/>
</dbReference>
<dbReference type="GO" id="GO:0016887">
    <property type="term" value="F:ATP hydrolysis activity"/>
    <property type="evidence" value="ECO:0007669"/>
    <property type="project" value="InterPro"/>
</dbReference>
<sequence>MTPEIRELDAETRDRIAAGEVIERPASVVKELLENALDADAGRIEVAVEAGGTERIVVSDDGVGMSESDAEMAVREHTTSKLDSIEDLDAIGTLGFRGEALHAIGSVARLRIETKPRGGSRGTAIAVGNGEVLTCEPAGCPEGTTVEVTDLFGAVPARRKYLKTEATEFDHVQRIVAGYALARPDVAVSLVHDGRETFSTTGDGDRRSALMAVYGRNVANAMIDVENDGDCGPIERIEGLVSHPETNRAGREYMTTLIDGRYVTSGAVREAIVDAYGDQLAPDRYPFAVLDLSVPPGGVDVNVHPRKLEVLFADEAGVSRQVSEAVETALLEAGLLRSSAPRGRSAPEQTDVAPDTATDDAGSTTEGDRPTDEPGSVSDPSSATTATDEPSLDSTAESSTSTSTPTDGARSTPDAGAPPGADRTGSADGPSTDRTGGSNVDPTAGRTDRPSPEASDPGDDDARFRREPTQRTLSGAETAGTPEDFDRLPPMTVLGQFDETYLVAEADEGLVLVDQHAADERVNYERLRAAFDGETTTQTLAEPVELALTAREAELLEAYGEALSRLGFRVQQPDERTLSVTTVPALLAERVGGDAPEIARDLLAAFVDGDPEGTIEAVTDDLLGDLACHPSITGNTSLREGTVSGLLAALDDCENPYACPHGRPTVIELPTEEIEARFERDYPGHGDRRR</sequence>